<dbReference type="GO" id="GO:0016740">
    <property type="term" value="F:transferase activity"/>
    <property type="evidence" value="ECO:0007669"/>
    <property type="project" value="UniProtKB-KW"/>
</dbReference>
<evidence type="ECO:0000313" key="9">
    <source>
        <dbReference type="Proteomes" id="UP000623681"/>
    </source>
</evidence>
<sequence length="110" mass="12209">MDYQDIVFQIIVSGGDAKSYAMSAIRAAKEGQIDEAKKHLESCGEALEKAHNIQTSLIQDEAAGNSKEVTLLMVHAQDHFMNAMTVRDLAQEIIDVYEVVLELKEKINVC</sequence>
<keyword evidence="2" id="KW-0762">Sugar transport</keyword>
<evidence type="ECO:0000256" key="5">
    <source>
        <dbReference type="PIRSR" id="PIRSR000699-1"/>
    </source>
</evidence>
<dbReference type="PANTHER" id="PTHR34382">
    <property type="entry name" value="PTS SYSTEM N,N'-DIACETYLCHITOBIOSE-SPECIFIC EIIA COMPONENT"/>
    <property type="match status" value="1"/>
</dbReference>
<dbReference type="GO" id="GO:0009401">
    <property type="term" value="P:phosphoenolpyruvate-dependent sugar phosphotransferase system"/>
    <property type="evidence" value="ECO:0007669"/>
    <property type="project" value="UniProtKB-KW"/>
</dbReference>
<proteinExistence type="predicted"/>
<dbReference type="InterPro" id="IPR036542">
    <property type="entry name" value="PTS_IIA_lac/cel_sf"/>
</dbReference>
<dbReference type="Proteomes" id="UP000623681">
    <property type="component" value="Unassembled WGS sequence"/>
</dbReference>
<evidence type="ECO:0000256" key="2">
    <source>
        <dbReference type="ARBA" id="ARBA00022597"/>
    </source>
</evidence>
<evidence type="ECO:0000256" key="1">
    <source>
        <dbReference type="ARBA" id="ARBA00022448"/>
    </source>
</evidence>
<dbReference type="PROSITE" id="PS51095">
    <property type="entry name" value="PTS_EIIA_TYPE_3"/>
    <property type="match status" value="1"/>
</dbReference>
<keyword evidence="3" id="KW-0808">Transferase</keyword>
<dbReference type="SUPFAM" id="SSF46973">
    <property type="entry name" value="Enzyme IIa from lactose specific PTS, IIa-lac"/>
    <property type="match status" value="1"/>
</dbReference>
<keyword evidence="6" id="KW-0460">Magnesium</keyword>
<dbReference type="CDD" id="cd00215">
    <property type="entry name" value="PTS_IIA_lac"/>
    <property type="match status" value="1"/>
</dbReference>
<evidence type="ECO:0000256" key="6">
    <source>
        <dbReference type="PIRSR" id="PIRSR000699-2"/>
    </source>
</evidence>
<dbReference type="Gene3D" id="1.20.58.80">
    <property type="entry name" value="Phosphotransferase system, lactose/cellobiose-type IIA subunit"/>
    <property type="match status" value="1"/>
</dbReference>
<dbReference type="PIRSF" id="PIRSF000699">
    <property type="entry name" value="PTS_IILac_III"/>
    <property type="match status" value="1"/>
</dbReference>
<dbReference type="InterPro" id="IPR003188">
    <property type="entry name" value="PTS_IIA_lac/cel"/>
</dbReference>
<protein>
    <submittedName>
        <fullName evidence="8">PTS lactose/cellobiose transporter subunit IIA</fullName>
    </submittedName>
</protein>
<evidence type="ECO:0000256" key="3">
    <source>
        <dbReference type="ARBA" id="ARBA00022679"/>
    </source>
</evidence>
<dbReference type="Pfam" id="PF02255">
    <property type="entry name" value="PTS_IIA"/>
    <property type="match status" value="1"/>
</dbReference>
<comment type="cofactor">
    <cofactor evidence="6">
        <name>Mg(2+)</name>
        <dbReference type="ChEBI" id="CHEBI:18420"/>
    </cofactor>
    <text evidence="6">Binds 1 Mg(2+) ion per trimer.</text>
</comment>
<dbReference type="EMBL" id="JAESWA010000027">
    <property type="protein sequence ID" value="MBL4933735.1"/>
    <property type="molecule type" value="Genomic_DNA"/>
</dbReference>
<feature type="active site" description="Tele-phosphohistidine intermediate" evidence="5">
    <location>
        <position position="75"/>
    </location>
</feature>
<evidence type="ECO:0000256" key="4">
    <source>
        <dbReference type="ARBA" id="ARBA00022683"/>
    </source>
</evidence>
<gene>
    <name evidence="8" type="ORF">JK634_18290</name>
</gene>
<feature type="modified residue" description="Phosphohistidine; by HPr" evidence="7">
    <location>
        <position position="75"/>
    </location>
</feature>
<keyword evidence="9" id="KW-1185">Reference proteome</keyword>
<dbReference type="AlphaFoldDB" id="A0A937K6G7"/>
<keyword evidence="6" id="KW-0479">Metal-binding</keyword>
<name>A0A937K6G7_9CLOT</name>
<evidence type="ECO:0000313" key="8">
    <source>
        <dbReference type="EMBL" id="MBL4933735.1"/>
    </source>
</evidence>
<evidence type="ECO:0000256" key="7">
    <source>
        <dbReference type="PROSITE-ProRule" id="PRU00418"/>
    </source>
</evidence>
<dbReference type="RefSeq" id="WP_202769170.1">
    <property type="nucleotide sequence ID" value="NZ_JAESWA010000027.1"/>
</dbReference>
<dbReference type="PANTHER" id="PTHR34382:SF7">
    <property type="entry name" value="PTS SYSTEM N,N'-DIACETYLCHITOBIOSE-SPECIFIC EIIA COMPONENT"/>
    <property type="match status" value="1"/>
</dbReference>
<reference evidence="8" key="1">
    <citation type="submission" date="2021-01" db="EMBL/GenBank/DDBJ databases">
        <title>Genome public.</title>
        <authorList>
            <person name="Liu C."/>
            <person name="Sun Q."/>
        </authorList>
    </citation>
    <scope>NUCLEOTIDE SEQUENCE</scope>
    <source>
        <strain evidence="8">YIM B02565</strain>
    </source>
</reference>
<organism evidence="8 9">
    <name type="scientific">Clostridium paridis</name>
    <dbReference type="NCBI Taxonomy" id="2803863"/>
    <lineage>
        <taxon>Bacteria</taxon>
        <taxon>Bacillati</taxon>
        <taxon>Bacillota</taxon>
        <taxon>Clostridia</taxon>
        <taxon>Eubacteriales</taxon>
        <taxon>Clostridiaceae</taxon>
        <taxon>Clostridium</taxon>
    </lineage>
</organism>
<keyword evidence="1" id="KW-0813">Transport</keyword>
<accession>A0A937K6G7</accession>
<feature type="binding site" evidence="6">
    <location>
        <position position="78"/>
    </location>
    <ligand>
        <name>Mg(2+)</name>
        <dbReference type="ChEBI" id="CHEBI:18420"/>
        <note>ligand shared between all trimeric partners</note>
    </ligand>
</feature>
<dbReference type="GO" id="GO:0046872">
    <property type="term" value="F:metal ion binding"/>
    <property type="evidence" value="ECO:0007669"/>
    <property type="project" value="UniProtKB-KW"/>
</dbReference>
<comment type="caution">
    <text evidence="8">The sequence shown here is derived from an EMBL/GenBank/DDBJ whole genome shotgun (WGS) entry which is preliminary data.</text>
</comment>
<keyword evidence="4" id="KW-0598">Phosphotransferase system</keyword>